<sequence length="103" mass="11854">MMCLILYLKFTLASPFLKITVHSLPGHNHKLGNHKLGFCFSIGRKKFQSLFCKKLRKWLDRRRIETDGSSATLCRKVFSLSSVRIFRWAPLPGQLTTEPSSTK</sequence>
<evidence type="ECO:0000313" key="1">
    <source>
        <dbReference type="EMBL" id="GFS59802.1"/>
    </source>
</evidence>
<dbReference type="Proteomes" id="UP000886998">
    <property type="component" value="Unassembled WGS sequence"/>
</dbReference>
<accession>A0A8X6IVG6</accession>
<keyword evidence="2" id="KW-1185">Reference proteome</keyword>
<name>A0A8X6IVG6_9ARAC</name>
<comment type="caution">
    <text evidence="1">The sequence shown here is derived from an EMBL/GenBank/DDBJ whole genome shotgun (WGS) entry which is preliminary data.</text>
</comment>
<proteinExistence type="predicted"/>
<gene>
    <name evidence="1" type="ORF">TNIN_407551</name>
</gene>
<dbReference type="AlphaFoldDB" id="A0A8X6IVG6"/>
<protein>
    <submittedName>
        <fullName evidence="1">Uncharacterized protein</fullName>
    </submittedName>
</protein>
<dbReference type="EMBL" id="BMAV01027495">
    <property type="protein sequence ID" value="GFS59802.1"/>
    <property type="molecule type" value="Genomic_DNA"/>
</dbReference>
<organism evidence="1 2">
    <name type="scientific">Trichonephila inaurata madagascariensis</name>
    <dbReference type="NCBI Taxonomy" id="2747483"/>
    <lineage>
        <taxon>Eukaryota</taxon>
        <taxon>Metazoa</taxon>
        <taxon>Ecdysozoa</taxon>
        <taxon>Arthropoda</taxon>
        <taxon>Chelicerata</taxon>
        <taxon>Arachnida</taxon>
        <taxon>Araneae</taxon>
        <taxon>Araneomorphae</taxon>
        <taxon>Entelegynae</taxon>
        <taxon>Araneoidea</taxon>
        <taxon>Nephilidae</taxon>
        <taxon>Trichonephila</taxon>
        <taxon>Trichonephila inaurata</taxon>
    </lineage>
</organism>
<reference evidence="1" key="1">
    <citation type="submission" date="2020-08" db="EMBL/GenBank/DDBJ databases">
        <title>Multicomponent nature underlies the extraordinary mechanical properties of spider dragline silk.</title>
        <authorList>
            <person name="Kono N."/>
            <person name="Nakamura H."/>
            <person name="Mori M."/>
            <person name="Yoshida Y."/>
            <person name="Ohtoshi R."/>
            <person name="Malay A.D."/>
            <person name="Moran D.A.P."/>
            <person name="Tomita M."/>
            <person name="Numata K."/>
            <person name="Arakawa K."/>
        </authorList>
    </citation>
    <scope>NUCLEOTIDE SEQUENCE</scope>
</reference>
<evidence type="ECO:0000313" key="2">
    <source>
        <dbReference type="Proteomes" id="UP000886998"/>
    </source>
</evidence>
<dbReference type="OrthoDB" id="10518965at2759"/>